<comment type="caution">
    <text evidence="3">The sequence shown here is derived from an EMBL/GenBank/DDBJ whole genome shotgun (WGS) entry which is preliminary data.</text>
</comment>
<evidence type="ECO:0000313" key="4">
    <source>
        <dbReference type="Proteomes" id="UP001165065"/>
    </source>
</evidence>
<keyword evidence="1" id="KW-0853">WD repeat</keyword>
<keyword evidence="4" id="KW-1185">Reference proteome</keyword>
<dbReference type="InterPro" id="IPR001680">
    <property type="entry name" value="WD40_rpt"/>
</dbReference>
<dbReference type="SUPFAM" id="SSF50978">
    <property type="entry name" value="WD40 repeat-like"/>
    <property type="match status" value="1"/>
</dbReference>
<dbReference type="SMART" id="SM00320">
    <property type="entry name" value="WD40"/>
    <property type="match status" value="2"/>
</dbReference>
<feature type="repeat" description="WD" evidence="1">
    <location>
        <begin position="238"/>
        <end position="267"/>
    </location>
</feature>
<evidence type="ECO:0000313" key="3">
    <source>
        <dbReference type="EMBL" id="GMI20192.1"/>
    </source>
</evidence>
<sequence length="628" mass="69593">MVIGPSTDDGVWCAWSWEDEKGWRMVYESENGNMGRGGYDKLGMTTSLCATEVKHVPGGGGQVVVVSGHEGGFVGFHILEGPGEGGGEWALKHGEHLRPMENCSGDDSDDDRGGGDRGRGNVDPVLAMDLGWGRDGKLRVVCGFAGDQEGVGEIRERNNGRGGTVGVLECEVGEGEVRNLRCLDMIKTCKVGKGGKGKVGVNAVKLEGGGGGRFAVGGWDGRVRVWGWGEGRKPRMVGRGHEGAVRDVAWREGKIVSVGEDGRIVVWRGFSLHSFESRLSLDELLDEVCKMDGASRPITKQTKLDRFALWRKWSGTIFQKTWRSCFIFTLLNVILCLKFKYIFKVNIVNLKEAMEKLDKLWHMQMSLTTFIVAFFLNKAHTVWGDQLSNGRRIQGRLNDISILCSTHAQRDENGRVKPQTQYVLDKVARYERLFGITFYSSVVKSHERIQLPEALDGLVSRGLITQEESSILAKLPPKARHHAVIQWIADVVVKASSTEGIFHQSANLHFSFIDKITQLRATYGSVPDKIDDRMQLAYAHFVQMLVDSFLIVTPFAALAEMGNFSPFATFVLTLFFQGLMDLSKMFLDPFNNEGQGEDGDYLVVNTLIQESNAGSERFKDVVTELPAF</sequence>
<dbReference type="Gene3D" id="2.130.10.10">
    <property type="entry name" value="YVTN repeat-like/Quinoprotein amine dehydrogenase"/>
    <property type="match status" value="1"/>
</dbReference>
<dbReference type="InterPro" id="IPR021134">
    <property type="entry name" value="Bestrophin-like"/>
</dbReference>
<dbReference type="OrthoDB" id="417078at2759"/>
<dbReference type="AlphaFoldDB" id="A0A9W7FVP3"/>
<dbReference type="Pfam" id="PF01062">
    <property type="entry name" value="Bestrophin"/>
    <property type="match status" value="1"/>
</dbReference>
<evidence type="ECO:0000256" key="1">
    <source>
        <dbReference type="PROSITE-ProRule" id="PRU00221"/>
    </source>
</evidence>
<gene>
    <name evidence="3" type="ORF">TrCOL_g5006</name>
</gene>
<dbReference type="EMBL" id="BRYA01000506">
    <property type="protein sequence ID" value="GMI20192.1"/>
    <property type="molecule type" value="Genomic_DNA"/>
</dbReference>
<accession>A0A9W7FVP3</accession>
<organism evidence="3 4">
    <name type="scientific">Triparma columacea</name>
    <dbReference type="NCBI Taxonomy" id="722753"/>
    <lineage>
        <taxon>Eukaryota</taxon>
        <taxon>Sar</taxon>
        <taxon>Stramenopiles</taxon>
        <taxon>Ochrophyta</taxon>
        <taxon>Bolidophyceae</taxon>
        <taxon>Parmales</taxon>
        <taxon>Triparmaceae</taxon>
        <taxon>Triparma</taxon>
    </lineage>
</organism>
<dbReference type="Proteomes" id="UP001165065">
    <property type="component" value="Unassembled WGS sequence"/>
</dbReference>
<dbReference type="InterPro" id="IPR036322">
    <property type="entry name" value="WD40_repeat_dom_sf"/>
</dbReference>
<proteinExistence type="predicted"/>
<evidence type="ECO:0000256" key="2">
    <source>
        <dbReference type="SAM" id="MobiDB-lite"/>
    </source>
</evidence>
<feature type="region of interest" description="Disordered" evidence="2">
    <location>
        <begin position="98"/>
        <end position="120"/>
    </location>
</feature>
<dbReference type="PROSITE" id="PS50082">
    <property type="entry name" value="WD_REPEATS_2"/>
    <property type="match status" value="1"/>
</dbReference>
<dbReference type="InterPro" id="IPR015943">
    <property type="entry name" value="WD40/YVTN_repeat-like_dom_sf"/>
</dbReference>
<feature type="compositionally biased region" description="Basic and acidic residues" evidence="2">
    <location>
        <begin position="111"/>
        <end position="120"/>
    </location>
</feature>
<dbReference type="Pfam" id="PF00400">
    <property type="entry name" value="WD40"/>
    <property type="match status" value="1"/>
</dbReference>
<reference evidence="4" key="1">
    <citation type="journal article" date="2023" name="Commun. Biol.">
        <title>Genome analysis of Parmales, the sister group of diatoms, reveals the evolutionary specialization of diatoms from phago-mixotrophs to photoautotrophs.</title>
        <authorList>
            <person name="Ban H."/>
            <person name="Sato S."/>
            <person name="Yoshikawa S."/>
            <person name="Yamada K."/>
            <person name="Nakamura Y."/>
            <person name="Ichinomiya M."/>
            <person name="Sato N."/>
            <person name="Blanc-Mathieu R."/>
            <person name="Endo H."/>
            <person name="Kuwata A."/>
            <person name="Ogata H."/>
        </authorList>
    </citation>
    <scope>NUCLEOTIDE SEQUENCE [LARGE SCALE GENOMIC DNA]</scope>
</reference>
<protein>
    <submittedName>
        <fullName evidence="3">Uncharacterized protein</fullName>
    </submittedName>
</protein>
<name>A0A9W7FVP3_9STRA</name>
<dbReference type="GO" id="GO:0005254">
    <property type="term" value="F:chloride channel activity"/>
    <property type="evidence" value="ECO:0007669"/>
    <property type="project" value="InterPro"/>
</dbReference>